<sequence length="206" mass="23193">MPNFPTTADECKSLSIAFLRESGLLRPGFHVTTLRFSCNGQPTGSVGLEVNLVADTTPYVRLHYTHDKTTDYDYRIPLEALPSNLPGHGHRTGRYRMRCPVSGKAATVLYLHGGTGYFAHRLAYPGQQLHYDSQLTPHRLRHLIRPFALDRKVEDAYMSQGKYRKTHYRGKPTRWYAQRQALEARSNRAACMGALAVAGGQFDPMA</sequence>
<reference evidence="2" key="1">
    <citation type="submission" date="2018-04" db="EMBL/GenBank/DDBJ databases">
        <title>Complete genome of Antarctic heterotrophic bacterium Hymenobacter nivis.</title>
        <authorList>
            <person name="Terashima M."/>
        </authorList>
    </citation>
    <scope>NUCLEOTIDE SEQUENCE [LARGE SCALE GENOMIC DNA]</scope>
    <source>
        <strain evidence="2">NBRC 111535</strain>
    </source>
</reference>
<dbReference type="KEGG" id="hnv:DDQ68_00465"/>
<protein>
    <submittedName>
        <fullName evidence="1">Uncharacterized protein</fullName>
    </submittedName>
</protein>
<proteinExistence type="predicted"/>
<dbReference type="AlphaFoldDB" id="A0A2Z3GGV7"/>
<keyword evidence="2" id="KW-1185">Reference proteome</keyword>
<evidence type="ECO:0000313" key="2">
    <source>
        <dbReference type="Proteomes" id="UP000245999"/>
    </source>
</evidence>
<dbReference type="Proteomes" id="UP000245999">
    <property type="component" value="Chromosome"/>
</dbReference>
<dbReference type="OrthoDB" id="837641at2"/>
<gene>
    <name evidence="1" type="ORF">DDQ68_00465</name>
</gene>
<organism evidence="1 2">
    <name type="scientific">Hymenobacter nivis</name>
    <dbReference type="NCBI Taxonomy" id="1850093"/>
    <lineage>
        <taxon>Bacteria</taxon>
        <taxon>Pseudomonadati</taxon>
        <taxon>Bacteroidota</taxon>
        <taxon>Cytophagia</taxon>
        <taxon>Cytophagales</taxon>
        <taxon>Hymenobacteraceae</taxon>
        <taxon>Hymenobacter</taxon>
    </lineage>
</organism>
<accession>A0A2Z3GGV7</accession>
<dbReference type="EMBL" id="CP029145">
    <property type="protein sequence ID" value="AWM31391.1"/>
    <property type="molecule type" value="Genomic_DNA"/>
</dbReference>
<name>A0A2Z3GGV7_9BACT</name>
<dbReference type="RefSeq" id="WP_109651849.1">
    <property type="nucleotide sequence ID" value="NZ_CP029145.1"/>
</dbReference>
<evidence type="ECO:0000313" key="1">
    <source>
        <dbReference type="EMBL" id="AWM31391.1"/>
    </source>
</evidence>